<proteinExistence type="predicted"/>
<sequence>MASGIKLNVEPPEDLQRKIVSRFWRKPEDMIRLEEYASYFFYYNNTCRALYLGAIRTESMAIVLDTHEDILDLIDEVWSLVAVNPDFSRLELRESLVQRGHFKQQPPFRINNSINLALRLWVTIRIQDADFGPASRTVQWDDSSSIKDFILRNFPGPRLQGSSVFETMLESNFTAVNLYRMCGIRIEWICQLEDHLKFDIDRRVLMIYSLVGCLQDHLDSCTILPSALVRETLLSLSILFPNWDFRTEKFLRNAQNTQLCDHPFEYPSHTQLNEFYYWRDRLARIHQEFQSPGPGWRQLWSDRRNPLQWYTFWFAVAIFILTVIFGIITTILAFLQTWYTYQGLQLAKAAAMVSS</sequence>
<name>A0A2J6RCQ0_HYAVF</name>
<feature type="transmembrane region" description="Helical" evidence="1">
    <location>
        <begin position="312"/>
        <end position="335"/>
    </location>
</feature>
<dbReference type="OrthoDB" id="5428890at2759"/>
<accession>A0A2J6RCQ0</accession>
<dbReference type="Proteomes" id="UP000235786">
    <property type="component" value="Unassembled WGS sequence"/>
</dbReference>
<keyword evidence="1" id="KW-1133">Transmembrane helix</keyword>
<keyword evidence="1" id="KW-0812">Transmembrane</keyword>
<dbReference type="AlphaFoldDB" id="A0A2J6RCQ0"/>
<gene>
    <name evidence="2" type="ORF">L207DRAFT_569621</name>
</gene>
<keyword evidence="1" id="KW-0472">Membrane</keyword>
<protein>
    <submittedName>
        <fullName evidence="2">Uncharacterized protein</fullName>
    </submittedName>
</protein>
<dbReference type="EMBL" id="KZ613951">
    <property type="protein sequence ID" value="PMD36287.1"/>
    <property type="molecule type" value="Genomic_DNA"/>
</dbReference>
<evidence type="ECO:0000256" key="1">
    <source>
        <dbReference type="SAM" id="Phobius"/>
    </source>
</evidence>
<reference evidence="2 3" key="1">
    <citation type="submission" date="2016-04" db="EMBL/GenBank/DDBJ databases">
        <title>A degradative enzymes factory behind the ericoid mycorrhizal symbiosis.</title>
        <authorList>
            <consortium name="DOE Joint Genome Institute"/>
            <person name="Martino E."/>
            <person name="Morin E."/>
            <person name="Grelet G."/>
            <person name="Kuo A."/>
            <person name="Kohler A."/>
            <person name="Daghino S."/>
            <person name="Barry K."/>
            <person name="Choi C."/>
            <person name="Cichocki N."/>
            <person name="Clum A."/>
            <person name="Copeland A."/>
            <person name="Hainaut M."/>
            <person name="Haridas S."/>
            <person name="Labutti K."/>
            <person name="Lindquist E."/>
            <person name="Lipzen A."/>
            <person name="Khouja H.-R."/>
            <person name="Murat C."/>
            <person name="Ohm R."/>
            <person name="Olson A."/>
            <person name="Spatafora J."/>
            <person name="Veneault-Fourrey C."/>
            <person name="Henrissat B."/>
            <person name="Grigoriev I."/>
            <person name="Martin F."/>
            <person name="Perotto S."/>
        </authorList>
    </citation>
    <scope>NUCLEOTIDE SEQUENCE [LARGE SCALE GENOMIC DNA]</scope>
    <source>
        <strain evidence="2 3">F</strain>
    </source>
</reference>
<keyword evidence="3" id="KW-1185">Reference proteome</keyword>
<organism evidence="2 3">
    <name type="scientific">Hyaloscypha variabilis (strain UAMH 11265 / GT02V1 / F)</name>
    <name type="common">Meliniomyces variabilis</name>
    <dbReference type="NCBI Taxonomy" id="1149755"/>
    <lineage>
        <taxon>Eukaryota</taxon>
        <taxon>Fungi</taxon>
        <taxon>Dikarya</taxon>
        <taxon>Ascomycota</taxon>
        <taxon>Pezizomycotina</taxon>
        <taxon>Leotiomycetes</taxon>
        <taxon>Helotiales</taxon>
        <taxon>Hyaloscyphaceae</taxon>
        <taxon>Hyaloscypha</taxon>
        <taxon>Hyaloscypha variabilis</taxon>
    </lineage>
</organism>
<evidence type="ECO:0000313" key="3">
    <source>
        <dbReference type="Proteomes" id="UP000235786"/>
    </source>
</evidence>
<evidence type="ECO:0000313" key="2">
    <source>
        <dbReference type="EMBL" id="PMD36287.1"/>
    </source>
</evidence>